<sequence>MLPASLFNASSLKASHLKKGKEPMPTHARGTAITPSQEGTSQLTFTDSSSSGSDVESHSVLSSNDPSSYPMSSDPRHYYYAMQAEINVHAKEISRLERKRQRYMKKLRSVDKKIKDRVQGLVYHTGMSWAPLSIPKKRRRTSKGASSSVLSQQTPVALDLGTSMLKQPEPVPTTRSSKGKPNAMTAICSTPSEQSSRIKTLASNQLDTAKVGPSDGCPPSSLTRLSPQVLFASEHFTMFSHTSTETVNESFETKPRGLFCQPSSPSSGPFSNLMAGVSMDGVVQYWDTATRQQVGCVQREKLWLDSFVGGALWLSPDVFVVGSPKASKTPLKFLRLHEKQKTLCTSVYDITAPKESGCNAMANLSAGTNYAFAKAYDKQVVMLRRGKVT</sequence>
<feature type="region of interest" description="Disordered" evidence="2">
    <location>
        <begin position="160"/>
        <end position="198"/>
    </location>
</feature>
<dbReference type="Proteomes" id="UP000242146">
    <property type="component" value="Unassembled WGS sequence"/>
</dbReference>
<evidence type="ECO:0000313" key="4">
    <source>
        <dbReference type="Proteomes" id="UP000242146"/>
    </source>
</evidence>
<gene>
    <name evidence="3" type="ORF">DM01DRAFT_1126638</name>
</gene>
<feature type="coiled-coil region" evidence="1">
    <location>
        <begin position="86"/>
        <end position="113"/>
    </location>
</feature>
<evidence type="ECO:0000256" key="2">
    <source>
        <dbReference type="SAM" id="MobiDB-lite"/>
    </source>
</evidence>
<keyword evidence="1" id="KW-0175">Coiled coil</keyword>
<feature type="compositionally biased region" description="Polar residues" evidence="2">
    <location>
        <begin position="187"/>
        <end position="198"/>
    </location>
</feature>
<feature type="region of interest" description="Disordered" evidence="2">
    <location>
        <begin position="14"/>
        <end position="72"/>
    </location>
</feature>
<dbReference type="EMBL" id="MCGT01000003">
    <property type="protein sequence ID" value="ORX61642.1"/>
    <property type="molecule type" value="Genomic_DNA"/>
</dbReference>
<evidence type="ECO:0000313" key="3">
    <source>
        <dbReference type="EMBL" id="ORX61642.1"/>
    </source>
</evidence>
<name>A0A1X2GUE3_9FUNG</name>
<evidence type="ECO:0008006" key="5">
    <source>
        <dbReference type="Google" id="ProtNLM"/>
    </source>
</evidence>
<accession>A0A1X2GUE3</accession>
<feature type="compositionally biased region" description="Low complexity" evidence="2">
    <location>
        <begin position="41"/>
        <end position="72"/>
    </location>
</feature>
<proteinExistence type="predicted"/>
<keyword evidence="4" id="KW-1185">Reference proteome</keyword>
<protein>
    <recommendedName>
        <fullName evidence="5">WD40 repeat-like protein</fullName>
    </recommendedName>
</protein>
<organism evidence="3 4">
    <name type="scientific">Hesseltinella vesiculosa</name>
    <dbReference type="NCBI Taxonomy" id="101127"/>
    <lineage>
        <taxon>Eukaryota</taxon>
        <taxon>Fungi</taxon>
        <taxon>Fungi incertae sedis</taxon>
        <taxon>Mucoromycota</taxon>
        <taxon>Mucoromycotina</taxon>
        <taxon>Mucoromycetes</taxon>
        <taxon>Mucorales</taxon>
        <taxon>Cunninghamellaceae</taxon>
        <taxon>Hesseltinella</taxon>
    </lineage>
</organism>
<dbReference type="AlphaFoldDB" id="A0A1X2GUE3"/>
<reference evidence="3 4" key="1">
    <citation type="submission" date="2016-07" db="EMBL/GenBank/DDBJ databases">
        <title>Pervasive Adenine N6-methylation of Active Genes in Fungi.</title>
        <authorList>
            <consortium name="DOE Joint Genome Institute"/>
            <person name="Mondo S.J."/>
            <person name="Dannebaum R.O."/>
            <person name="Kuo R.C."/>
            <person name="Labutti K."/>
            <person name="Haridas S."/>
            <person name="Kuo A."/>
            <person name="Salamov A."/>
            <person name="Ahrendt S.R."/>
            <person name="Lipzen A."/>
            <person name="Sullivan W."/>
            <person name="Andreopoulos W.B."/>
            <person name="Clum A."/>
            <person name="Lindquist E."/>
            <person name="Daum C."/>
            <person name="Ramamoorthy G.K."/>
            <person name="Gryganskyi A."/>
            <person name="Culley D."/>
            <person name="Magnuson J.K."/>
            <person name="James T.Y."/>
            <person name="O'Malley M.A."/>
            <person name="Stajich J.E."/>
            <person name="Spatafora J.W."/>
            <person name="Visel A."/>
            <person name="Grigoriev I.V."/>
        </authorList>
    </citation>
    <scope>NUCLEOTIDE SEQUENCE [LARGE SCALE GENOMIC DNA]</scope>
    <source>
        <strain evidence="3 4">NRRL 3301</strain>
    </source>
</reference>
<comment type="caution">
    <text evidence="3">The sequence shown here is derived from an EMBL/GenBank/DDBJ whole genome shotgun (WGS) entry which is preliminary data.</text>
</comment>
<evidence type="ECO:0000256" key="1">
    <source>
        <dbReference type="SAM" id="Coils"/>
    </source>
</evidence>